<gene>
    <name evidence="1" type="ORF">TVAG_359670</name>
</gene>
<dbReference type="KEGG" id="tva:4774367"/>
<name>A2DT86_TRIV3</name>
<dbReference type="AlphaFoldDB" id="A2DT86"/>
<protein>
    <submittedName>
        <fullName evidence="1">Uncharacterized protein</fullName>
    </submittedName>
</protein>
<dbReference type="VEuPathDB" id="TrichDB:TVAGG3_0968370"/>
<organism evidence="1 2">
    <name type="scientific">Trichomonas vaginalis (strain ATCC PRA-98 / G3)</name>
    <dbReference type="NCBI Taxonomy" id="412133"/>
    <lineage>
        <taxon>Eukaryota</taxon>
        <taxon>Metamonada</taxon>
        <taxon>Parabasalia</taxon>
        <taxon>Trichomonadida</taxon>
        <taxon>Trichomonadidae</taxon>
        <taxon>Trichomonas</taxon>
    </lineage>
</organism>
<dbReference type="InParanoid" id="A2DT86"/>
<reference evidence="1" key="1">
    <citation type="submission" date="2006-10" db="EMBL/GenBank/DDBJ databases">
        <authorList>
            <person name="Amadeo P."/>
            <person name="Zhao Q."/>
            <person name="Wortman J."/>
            <person name="Fraser-Liggett C."/>
            <person name="Carlton J."/>
        </authorList>
    </citation>
    <scope>NUCLEOTIDE SEQUENCE</scope>
    <source>
        <strain evidence="1">G3</strain>
    </source>
</reference>
<evidence type="ECO:0000313" key="2">
    <source>
        <dbReference type="Proteomes" id="UP000001542"/>
    </source>
</evidence>
<reference evidence="1" key="2">
    <citation type="journal article" date="2007" name="Science">
        <title>Draft genome sequence of the sexually transmitted pathogen Trichomonas vaginalis.</title>
        <authorList>
            <person name="Carlton J.M."/>
            <person name="Hirt R.P."/>
            <person name="Silva J.C."/>
            <person name="Delcher A.L."/>
            <person name="Schatz M."/>
            <person name="Zhao Q."/>
            <person name="Wortman J.R."/>
            <person name="Bidwell S.L."/>
            <person name="Alsmark U.C.M."/>
            <person name="Besteiro S."/>
            <person name="Sicheritz-Ponten T."/>
            <person name="Noel C.J."/>
            <person name="Dacks J.B."/>
            <person name="Foster P.G."/>
            <person name="Simillion C."/>
            <person name="Van de Peer Y."/>
            <person name="Miranda-Saavedra D."/>
            <person name="Barton G.J."/>
            <person name="Westrop G.D."/>
            <person name="Mueller S."/>
            <person name="Dessi D."/>
            <person name="Fiori P.L."/>
            <person name="Ren Q."/>
            <person name="Paulsen I."/>
            <person name="Zhang H."/>
            <person name="Bastida-Corcuera F.D."/>
            <person name="Simoes-Barbosa A."/>
            <person name="Brown M.T."/>
            <person name="Hayes R.D."/>
            <person name="Mukherjee M."/>
            <person name="Okumura C.Y."/>
            <person name="Schneider R."/>
            <person name="Smith A.J."/>
            <person name="Vanacova S."/>
            <person name="Villalvazo M."/>
            <person name="Haas B.J."/>
            <person name="Pertea M."/>
            <person name="Feldblyum T.V."/>
            <person name="Utterback T.R."/>
            <person name="Shu C.L."/>
            <person name="Osoegawa K."/>
            <person name="de Jong P.J."/>
            <person name="Hrdy I."/>
            <person name="Horvathova L."/>
            <person name="Zubacova Z."/>
            <person name="Dolezal P."/>
            <person name="Malik S.B."/>
            <person name="Logsdon J.M. Jr."/>
            <person name="Henze K."/>
            <person name="Gupta A."/>
            <person name="Wang C.C."/>
            <person name="Dunne R.L."/>
            <person name="Upcroft J.A."/>
            <person name="Upcroft P."/>
            <person name="White O."/>
            <person name="Salzberg S.L."/>
            <person name="Tang P."/>
            <person name="Chiu C.-H."/>
            <person name="Lee Y.-S."/>
            <person name="Embley T.M."/>
            <person name="Coombs G.H."/>
            <person name="Mottram J.C."/>
            <person name="Tachezy J."/>
            <person name="Fraser-Liggett C.M."/>
            <person name="Johnson P.J."/>
        </authorList>
    </citation>
    <scope>NUCLEOTIDE SEQUENCE [LARGE SCALE GENOMIC DNA]</scope>
    <source>
        <strain evidence="1">G3</strain>
    </source>
</reference>
<accession>A2DT86</accession>
<dbReference type="Proteomes" id="UP000001542">
    <property type="component" value="Unassembled WGS sequence"/>
</dbReference>
<evidence type="ECO:0000313" key="1">
    <source>
        <dbReference type="EMBL" id="EAY16358.1"/>
    </source>
</evidence>
<proteinExistence type="predicted"/>
<keyword evidence="2" id="KW-1185">Reference proteome</keyword>
<dbReference type="VEuPathDB" id="TrichDB:TVAG_359670"/>
<dbReference type="EMBL" id="DS113243">
    <property type="protein sequence ID" value="EAY16358.1"/>
    <property type="molecule type" value="Genomic_DNA"/>
</dbReference>
<dbReference type="RefSeq" id="XP_001328581.1">
    <property type="nucleotide sequence ID" value="XM_001328546.1"/>
</dbReference>
<sequence>MRRSDSGDSDSFGGYYYSDTSDSEINEINDIMKHNKQDNINCQNEVFEPKAGLISSYLNMPRALNINDFKSVSTFNFASFTSIPPAIPVNLTNIHMELKNIYIDPFNENPESRQIPRYPTVFDDAQGNGSGQKMFEWRTFQLPNVPEVDVSIYKKIIHEKFDITKLVSLLHKI</sequence>